<gene>
    <name evidence="2" type="ORF">MICPUCDRAFT_50648</name>
</gene>
<organism evidence="3">
    <name type="scientific">Micromonas pusilla (strain CCMP1545)</name>
    <name type="common">Picoplanktonic green alga</name>
    <dbReference type="NCBI Taxonomy" id="564608"/>
    <lineage>
        <taxon>Eukaryota</taxon>
        <taxon>Viridiplantae</taxon>
        <taxon>Chlorophyta</taxon>
        <taxon>Mamiellophyceae</taxon>
        <taxon>Mamiellales</taxon>
        <taxon>Mamiellaceae</taxon>
        <taxon>Micromonas</taxon>
    </lineage>
</organism>
<feature type="compositionally biased region" description="Basic and acidic residues" evidence="1">
    <location>
        <begin position="84"/>
        <end position="108"/>
    </location>
</feature>
<dbReference type="KEGG" id="mpp:MICPUCDRAFT_50648"/>
<proteinExistence type="predicted"/>
<protein>
    <submittedName>
        <fullName evidence="2">Predicted protein</fullName>
    </submittedName>
</protein>
<dbReference type="AlphaFoldDB" id="C1MIP8"/>
<accession>C1MIP8</accession>
<dbReference type="SUPFAM" id="SSF50156">
    <property type="entry name" value="PDZ domain-like"/>
    <property type="match status" value="1"/>
</dbReference>
<dbReference type="EMBL" id="GG663735">
    <property type="protein sequence ID" value="EEH60955.1"/>
    <property type="molecule type" value="Genomic_DNA"/>
</dbReference>
<evidence type="ECO:0000256" key="1">
    <source>
        <dbReference type="SAM" id="MobiDB-lite"/>
    </source>
</evidence>
<name>C1MIP8_MICPC</name>
<feature type="region of interest" description="Disordered" evidence="1">
    <location>
        <begin position="1"/>
        <end position="108"/>
    </location>
</feature>
<dbReference type="GeneID" id="9680988"/>
<evidence type="ECO:0000313" key="2">
    <source>
        <dbReference type="EMBL" id="EEH60955.1"/>
    </source>
</evidence>
<feature type="compositionally biased region" description="Low complexity" evidence="1">
    <location>
        <begin position="13"/>
        <end position="35"/>
    </location>
</feature>
<reference evidence="2 3" key="1">
    <citation type="journal article" date="2009" name="Science">
        <title>Green evolution and dynamic adaptations revealed by genomes of the marine picoeukaryotes Micromonas.</title>
        <authorList>
            <person name="Worden A.Z."/>
            <person name="Lee J.H."/>
            <person name="Mock T."/>
            <person name="Rouze P."/>
            <person name="Simmons M.P."/>
            <person name="Aerts A.L."/>
            <person name="Allen A.E."/>
            <person name="Cuvelier M.L."/>
            <person name="Derelle E."/>
            <person name="Everett M.V."/>
            <person name="Foulon E."/>
            <person name="Grimwood J."/>
            <person name="Gundlach H."/>
            <person name="Henrissat B."/>
            <person name="Napoli C."/>
            <person name="McDonald S.M."/>
            <person name="Parker M.S."/>
            <person name="Rombauts S."/>
            <person name="Salamov A."/>
            <person name="Von Dassow P."/>
            <person name="Badger J.H."/>
            <person name="Coutinho P.M."/>
            <person name="Demir E."/>
            <person name="Dubchak I."/>
            <person name="Gentemann C."/>
            <person name="Eikrem W."/>
            <person name="Gready J.E."/>
            <person name="John U."/>
            <person name="Lanier W."/>
            <person name="Lindquist E.A."/>
            <person name="Lucas S."/>
            <person name="Mayer K.F."/>
            <person name="Moreau H."/>
            <person name="Not F."/>
            <person name="Otillar R."/>
            <person name="Panaud O."/>
            <person name="Pangilinan J."/>
            <person name="Paulsen I."/>
            <person name="Piegu B."/>
            <person name="Poliakov A."/>
            <person name="Robbens S."/>
            <person name="Schmutz J."/>
            <person name="Toulza E."/>
            <person name="Wyss T."/>
            <person name="Zelensky A."/>
            <person name="Zhou K."/>
            <person name="Armbrust E.V."/>
            <person name="Bhattacharya D."/>
            <person name="Goodenough U.W."/>
            <person name="Van de Peer Y."/>
            <person name="Grigoriev I.V."/>
        </authorList>
    </citation>
    <scope>NUCLEOTIDE SEQUENCE [LARGE SCALE GENOMIC DNA]</scope>
    <source>
        <strain evidence="2 3">CCMP1545</strain>
    </source>
</reference>
<dbReference type="OrthoDB" id="497571at2759"/>
<dbReference type="Proteomes" id="UP000001876">
    <property type="component" value="Unassembled WGS sequence"/>
</dbReference>
<dbReference type="eggNOG" id="ENOG502SB70">
    <property type="taxonomic scope" value="Eukaryota"/>
</dbReference>
<keyword evidence="3" id="KW-1185">Reference proteome</keyword>
<dbReference type="RefSeq" id="XP_003055703.1">
    <property type="nucleotide sequence ID" value="XM_003055657.1"/>
</dbReference>
<feature type="compositionally biased region" description="Basic residues" evidence="1">
    <location>
        <begin position="36"/>
        <end position="46"/>
    </location>
</feature>
<dbReference type="OMA" id="MWASSIA"/>
<evidence type="ECO:0000313" key="3">
    <source>
        <dbReference type="Proteomes" id="UP000001876"/>
    </source>
</evidence>
<dbReference type="InterPro" id="IPR036034">
    <property type="entry name" value="PDZ_sf"/>
</dbReference>
<sequence length="259" mass="27297">MERATTAAAGCSRTALAARTRGAPATTPRTPTRTPARTRRATRRRAVSSQKGDRGDDDDDRADGNASRDALRALDKLVPGTTADEARREPPPERADGDDASTSRDEGGIGIVRREVVVELDAEDANVAMASFAVRSASARIVQVTIPPPVGIAFEEDDDDGEIVVAEVVEGSNAAAVGGVAVGDVLRATSAMIPEMKYPMGNLFLGGVGRPGFRRVLFTIPVGEAYAPGATFDDAMGAIFSNKKAGDFDVVLVLERRMR</sequence>